<evidence type="ECO:0000256" key="5">
    <source>
        <dbReference type="ARBA" id="ARBA00023002"/>
    </source>
</evidence>
<dbReference type="InterPro" id="IPR036291">
    <property type="entry name" value="NAD(P)-bd_dom_sf"/>
</dbReference>
<dbReference type="Proteomes" id="UP001295469">
    <property type="component" value="Chromosome C05"/>
</dbReference>
<dbReference type="AlphaFoldDB" id="A0A816LFK2"/>
<dbReference type="PANTHER" id="PTHR42898:SF6">
    <property type="entry name" value="NADP-DEPENDENT MANNITOL DEHYDROGENASE"/>
    <property type="match status" value="1"/>
</dbReference>
<dbReference type="EMBL" id="HG994369">
    <property type="protein sequence ID" value="CAF1935908.1"/>
    <property type="molecule type" value="Genomic_DNA"/>
</dbReference>
<keyword evidence="4" id="KW-0521">NADP</keyword>
<gene>
    <name evidence="7" type="ORF">DARMORV10_C05P59220.1</name>
</gene>
<evidence type="ECO:0000256" key="2">
    <source>
        <dbReference type="ARBA" id="ARBA00022528"/>
    </source>
</evidence>
<dbReference type="SUPFAM" id="SSF51735">
    <property type="entry name" value="NAD(P)-binding Rossmann-fold domains"/>
    <property type="match status" value="1"/>
</dbReference>
<sequence>MKMEDASLVTHAISEELASLGARIHTCARDESQLNQCLQEWKMKGFNVTGSVCNISSRADREKLMEAVSSLFYGTLNILINNVGTCVTKRTTEYTAEDFSYQISTNLESSYHLCQLAHPSTAQSLWIREHRFHFLCCWSCIL</sequence>
<dbReference type="PANTHER" id="PTHR42898">
    <property type="entry name" value="TROPINONE REDUCTASE"/>
    <property type="match status" value="1"/>
</dbReference>
<evidence type="ECO:0000313" key="7">
    <source>
        <dbReference type="EMBL" id="CAF1935908.1"/>
    </source>
</evidence>
<evidence type="ECO:0000256" key="1">
    <source>
        <dbReference type="ARBA" id="ARBA00004229"/>
    </source>
</evidence>
<comment type="subcellular location">
    <subcellularLocation>
        <location evidence="1">Plastid</location>
        <location evidence="1">Chloroplast</location>
    </subcellularLocation>
</comment>
<name>A0A816LFK2_BRANA</name>
<dbReference type="Gene3D" id="3.40.50.720">
    <property type="entry name" value="NAD(P)-binding Rossmann-like Domain"/>
    <property type="match status" value="1"/>
</dbReference>
<dbReference type="GO" id="GO:0009507">
    <property type="term" value="C:chloroplast"/>
    <property type="evidence" value="ECO:0007669"/>
    <property type="project" value="UniProtKB-SubCell"/>
</dbReference>
<accession>A0A816LFK2</accession>
<proteinExistence type="inferred from homology"/>
<evidence type="ECO:0000256" key="3">
    <source>
        <dbReference type="ARBA" id="ARBA00022640"/>
    </source>
</evidence>
<protein>
    <submittedName>
        <fullName evidence="7">(rape) hypothetical protein</fullName>
    </submittedName>
</protein>
<dbReference type="GO" id="GO:0016491">
    <property type="term" value="F:oxidoreductase activity"/>
    <property type="evidence" value="ECO:0007669"/>
    <property type="project" value="UniProtKB-KW"/>
</dbReference>
<organism evidence="7">
    <name type="scientific">Brassica napus</name>
    <name type="common">Rape</name>
    <dbReference type="NCBI Taxonomy" id="3708"/>
    <lineage>
        <taxon>Eukaryota</taxon>
        <taxon>Viridiplantae</taxon>
        <taxon>Streptophyta</taxon>
        <taxon>Embryophyta</taxon>
        <taxon>Tracheophyta</taxon>
        <taxon>Spermatophyta</taxon>
        <taxon>Magnoliopsida</taxon>
        <taxon>eudicotyledons</taxon>
        <taxon>Gunneridae</taxon>
        <taxon>Pentapetalae</taxon>
        <taxon>rosids</taxon>
        <taxon>malvids</taxon>
        <taxon>Brassicales</taxon>
        <taxon>Brassicaceae</taxon>
        <taxon>Brassiceae</taxon>
        <taxon>Brassica</taxon>
    </lineage>
</organism>
<dbReference type="InterPro" id="IPR045000">
    <property type="entry name" value="TR"/>
</dbReference>
<dbReference type="InterPro" id="IPR002347">
    <property type="entry name" value="SDR_fam"/>
</dbReference>
<comment type="similarity">
    <text evidence="6">Belongs to the short-chain dehydrogenases/reductases (SDR) family. SDR65C subfamily.</text>
</comment>
<evidence type="ECO:0000256" key="4">
    <source>
        <dbReference type="ARBA" id="ARBA00022857"/>
    </source>
</evidence>
<dbReference type="Pfam" id="PF00106">
    <property type="entry name" value="adh_short"/>
    <property type="match status" value="1"/>
</dbReference>
<keyword evidence="5" id="KW-0560">Oxidoreductase</keyword>
<reference evidence="7" key="1">
    <citation type="submission" date="2021-01" db="EMBL/GenBank/DDBJ databases">
        <authorList>
            <consortium name="Genoscope - CEA"/>
            <person name="William W."/>
        </authorList>
    </citation>
    <scope>NUCLEOTIDE SEQUENCE</scope>
</reference>
<evidence type="ECO:0000256" key="6">
    <source>
        <dbReference type="ARBA" id="ARBA00025714"/>
    </source>
</evidence>
<keyword evidence="3" id="KW-0934">Plastid</keyword>
<keyword evidence="2" id="KW-0150">Chloroplast</keyword>